<keyword evidence="3" id="KW-1185">Reference proteome</keyword>
<dbReference type="OrthoDB" id="9947152at2"/>
<dbReference type="RefSeq" id="WP_130419074.1">
    <property type="nucleotide sequence ID" value="NZ_SHKW01000001.1"/>
</dbReference>
<accession>A0A4V2G4J1</accession>
<protein>
    <submittedName>
        <fullName evidence="2">Uncharacterized protein</fullName>
    </submittedName>
</protein>
<proteinExistence type="predicted"/>
<evidence type="ECO:0000313" key="3">
    <source>
        <dbReference type="Proteomes" id="UP000292958"/>
    </source>
</evidence>
<organism evidence="2 3">
    <name type="scientific">Edaphobacter modestus</name>
    <dbReference type="NCBI Taxonomy" id="388466"/>
    <lineage>
        <taxon>Bacteria</taxon>
        <taxon>Pseudomonadati</taxon>
        <taxon>Acidobacteriota</taxon>
        <taxon>Terriglobia</taxon>
        <taxon>Terriglobales</taxon>
        <taxon>Acidobacteriaceae</taxon>
        <taxon>Edaphobacter</taxon>
    </lineage>
</organism>
<dbReference type="AlphaFoldDB" id="A0A4V2G4J1"/>
<evidence type="ECO:0000313" key="2">
    <source>
        <dbReference type="EMBL" id="RZU41106.1"/>
    </source>
</evidence>
<evidence type="ECO:0000256" key="1">
    <source>
        <dbReference type="SAM" id="MobiDB-lite"/>
    </source>
</evidence>
<feature type="compositionally biased region" description="Polar residues" evidence="1">
    <location>
        <begin position="1"/>
        <end position="10"/>
    </location>
</feature>
<dbReference type="Proteomes" id="UP000292958">
    <property type="component" value="Unassembled WGS sequence"/>
</dbReference>
<sequence length="117" mass="13221">MNSTTSNPTSGPIPFPKSRRGEVAVATEADKAADCEHAAKIHELCRDTSMALQELRHGILNVLYDTMEKLNLNTMTLVQVLDERPSAVQELVDRDADGIRIEMIVEYLERLQTYYQQ</sequence>
<feature type="region of interest" description="Disordered" evidence="1">
    <location>
        <begin position="1"/>
        <end position="22"/>
    </location>
</feature>
<gene>
    <name evidence="2" type="ORF">BDD14_2602</name>
</gene>
<name>A0A4V2G4J1_9BACT</name>
<comment type="caution">
    <text evidence="2">The sequence shown here is derived from an EMBL/GenBank/DDBJ whole genome shotgun (WGS) entry which is preliminary data.</text>
</comment>
<dbReference type="EMBL" id="SHKW01000001">
    <property type="protein sequence ID" value="RZU41106.1"/>
    <property type="molecule type" value="Genomic_DNA"/>
</dbReference>
<reference evidence="2 3" key="1">
    <citation type="submission" date="2019-02" db="EMBL/GenBank/DDBJ databases">
        <title>Genomic Encyclopedia of Archaeal and Bacterial Type Strains, Phase II (KMG-II): from individual species to whole genera.</title>
        <authorList>
            <person name="Goeker M."/>
        </authorList>
    </citation>
    <scope>NUCLEOTIDE SEQUENCE [LARGE SCALE GENOMIC DNA]</scope>
    <source>
        <strain evidence="2 3">DSM 18101</strain>
    </source>
</reference>